<dbReference type="OrthoDB" id="958305at2"/>
<evidence type="ECO:0000313" key="3">
    <source>
        <dbReference type="Proteomes" id="UP000232883"/>
    </source>
</evidence>
<feature type="signal peptide" evidence="1">
    <location>
        <begin position="1"/>
        <end position="26"/>
    </location>
</feature>
<sequence>MYTKPVCGWVFCLGCCLWLLSGSVQAAPRGQKDTGILTATRLADADADGVSDGSDLCPGTPVGMAVNAYGCPLSQSSCDYTTSTVTLLSAGGSAGSTVTTRYVLANNVGTILQISPTASFTGLTGTATYMAVAITYDGVVTNLSVGSTLSAVSASCLDLSDALVFKACIAPVPTCDYQVGATIVLTSAGGSTGAGVKTSYVLTDATGKLISVSATPSFSTMGLVAGAYSAYGLTYTDDASIVNLVANGTATLSQVTASCLIVSTGLSLTLCGGCKTSCVPILISRLR</sequence>
<dbReference type="EMBL" id="CP025096">
    <property type="protein sequence ID" value="AUD06238.1"/>
    <property type="molecule type" value="Genomic_DNA"/>
</dbReference>
<feature type="chain" id="PRO_5014914326" evidence="1">
    <location>
        <begin position="27"/>
        <end position="287"/>
    </location>
</feature>
<evidence type="ECO:0000313" key="2">
    <source>
        <dbReference type="EMBL" id="AUD06238.1"/>
    </source>
</evidence>
<keyword evidence="3" id="KW-1185">Reference proteome</keyword>
<dbReference type="KEGG" id="spir:CWM47_32980"/>
<accession>A0A2K8Z8P6</accession>
<keyword evidence="1" id="KW-0732">Signal</keyword>
<name>A0A2K8Z8P6_9BACT</name>
<dbReference type="RefSeq" id="WP_100992788.1">
    <property type="nucleotide sequence ID" value="NZ_CP025096.1"/>
</dbReference>
<gene>
    <name evidence="2" type="ORF">CWM47_32980</name>
</gene>
<organism evidence="2 3">
    <name type="scientific">Spirosoma pollinicola</name>
    <dbReference type="NCBI Taxonomy" id="2057025"/>
    <lineage>
        <taxon>Bacteria</taxon>
        <taxon>Pseudomonadati</taxon>
        <taxon>Bacteroidota</taxon>
        <taxon>Cytophagia</taxon>
        <taxon>Cytophagales</taxon>
        <taxon>Cytophagaceae</taxon>
        <taxon>Spirosoma</taxon>
    </lineage>
</organism>
<evidence type="ECO:0000256" key="1">
    <source>
        <dbReference type="SAM" id="SignalP"/>
    </source>
</evidence>
<dbReference type="AlphaFoldDB" id="A0A2K8Z8P6"/>
<protein>
    <submittedName>
        <fullName evidence="2">Uncharacterized protein</fullName>
    </submittedName>
</protein>
<reference evidence="2 3" key="1">
    <citation type="submission" date="2017-11" db="EMBL/GenBank/DDBJ databases">
        <title>Taxonomic description and genome sequences of Spirosoma HA7 sp. nov., isolated from pollen microhabitat of Corylus avellana.</title>
        <authorList>
            <person name="Ambika Manirajan B."/>
            <person name="Suarez C."/>
            <person name="Ratering S."/>
            <person name="Geissler-Plaum R."/>
            <person name="Cardinale M."/>
            <person name="Sylvia S."/>
        </authorList>
    </citation>
    <scope>NUCLEOTIDE SEQUENCE [LARGE SCALE GENOMIC DNA]</scope>
    <source>
        <strain evidence="2 3">HA7</strain>
    </source>
</reference>
<dbReference type="Proteomes" id="UP000232883">
    <property type="component" value="Chromosome"/>
</dbReference>
<proteinExistence type="predicted"/>